<accession>A0A251RXA9</accession>
<evidence type="ECO:0000313" key="2">
    <source>
        <dbReference type="EMBL" id="OTF90853.1"/>
    </source>
</evidence>
<organism evidence="2 3">
    <name type="scientific">Helianthus annuus</name>
    <name type="common">Common sunflower</name>
    <dbReference type="NCBI Taxonomy" id="4232"/>
    <lineage>
        <taxon>Eukaryota</taxon>
        <taxon>Viridiplantae</taxon>
        <taxon>Streptophyta</taxon>
        <taxon>Embryophyta</taxon>
        <taxon>Tracheophyta</taxon>
        <taxon>Spermatophyta</taxon>
        <taxon>Magnoliopsida</taxon>
        <taxon>eudicotyledons</taxon>
        <taxon>Gunneridae</taxon>
        <taxon>Pentapetalae</taxon>
        <taxon>asterids</taxon>
        <taxon>campanulids</taxon>
        <taxon>Asterales</taxon>
        <taxon>Asteraceae</taxon>
        <taxon>Asteroideae</taxon>
        <taxon>Heliantheae alliance</taxon>
        <taxon>Heliantheae</taxon>
        <taxon>Helianthus</taxon>
    </lineage>
</organism>
<keyword evidence="3" id="KW-1185">Reference proteome</keyword>
<evidence type="ECO:0000313" key="1">
    <source>
        <dbReference type="EMBL" id="KAF5790362.1"/>
    </source>
</evidence>
<dbReference type="Gramene" id="mRNA:HanXRQr2_Chr09g0382271">
    <property type="protein sequence ID" value="CDS:HanXRQr2_Chr09g0382271.1"/>
    <property type="gene ID" value="HanXRQr2_Chr09g0382271"/>
</dbReference>
<reference evidence="2" key="2">
    <citation type="submission" date="2017-02" db="EMBL/GenBank/DDBJ databases">
        <title>Sunflower complete genome.</title>
        <authorList>
            <person name="Langlade N."/>
            <person name="Munos S."/>
        </authorList>
    </citation>
    <scope>NUCLEOTIDE SEQUENCE [LARGE SCALE GENOMIC DNA]</scope>
    <source>
        <tissue evidence="2">Leaves</tissue>
    </source>
</reference>
<reference evidence="1 3" key="1">
    <citation type="journal article" date="2017" name="Nature">
        <title>The sunflower genome provides insights into oil metabolism, flowering and Asterid evolution.</title>
        <authorList>
            <person name="Badouin H."/>
            <person name="Gouzy J."/>
            <person name="Grassa C.J."/>
            <person name="Murat F."/>
            <person name="Staton S.E."/>
            <person name="Cottret L."/>
            <person name="Lelandais-Briere C."/>
            <person name="Owens G.L."/>
            <person name="Carrere S."/>
            <person name="Mayjonade B."/>
            <person name="Legrand L."/>
            <person name="Gill N."/>
            <person name="Kane N.C."/>
            <person name="Bowers J.E."/>
            <person name="Hubner S."/>
            <person name="Bellec A."/>
            <person name="Berard A."/>
            <person name="Berges H."/>
            <person name="Blanchet N."/>
            <person name="Boniface M.C."/>
            <person name="Brunel D."/>
            <person name="Catrice O."/>
            <person name="Chaidir N."/>
            <person name="Claudel C."/>
            <person name="Donnadieu C."/>
            <person name="Faraut T."/>
            <person name="Fievet G."/>
            <person name="Helmstetter N."/>
            <person name="King M."/>
            <person name="Knapp S.J."/>
            <person name="Lai Z."/>
            <person name="Le Paslier M.C."/>
            <person name="Lippi Y."/>
            <person name="Lorenzon L."/>
            <person name="Mandel J.R."/>
            <person name="Marage G."/>
            <person name="Marchand G."/>
            <person name="Marquand E."/>
            <person name="Bret-Mestries E."/>
            <person name="Morien E."/>
            <person name="Nambeesan S."/>
            <person name="Nguyen T."/>
            <person name="Pegot-Espagnet P."/>
            <person name="Pouilly N."/>
            <person name="Raftis F."/>
            <person name="Sallet E."/>
            <person name="Schiex T."/>
            <person name="Thomas J."/>
            <person name="Vandecasteele C."/>
            <person name="Vares D."/>
            <person name="Vear F."/>
            <person name="Vautrin S."/>
            <person name="Crespi M."/>
            <person name="Mangin B."/>
            <person name="Burke J.M."/>
            <person name="Salse J."/>
            <person name="Munos S."/>
            <person name="Vincourt P."/>
            <person name="Rieseberg L.H."/>
            <person name="Langlade N.B."/>
        </authorList>
    </citation>
    <scope>NUCLEOTIDE SEQUENCE [LARGE SCALE GENOMIC DNA]</scope>
    <source>
        <strain evidence="3">cv. SF193</strain>
        <tissue evidence="1">Leaves</tissue>
    </source>
</reference>
<protein>
    <submittedName>
        <fullName evidence="2">Uncharacterized protein</fullName>
    </submittedName>
</protein>
<name>A0A251RXA9_HELAN</name>
<gene>
    <name evidence="2" type="ORF">HannXRQ_Chr16g0504121</name>
    <name evidence="1" type="ORF">HanXRQr2_Chr09g0382271</name>
</gene>
<dbReference type="EMBL" id="MNCJ02000324">
    <property type="protein sequence ID" value="KAF5790362.1"/>
    <property type="molecule type" value="Genomic_DNA"/>
</dbReference>
<dbReference type="EMBL" id="CM007905">
    <property type="protein sequence ID" value="OTF90853.1"/>
    <property type="molecule type" value="Genomic_DNA"/>
</dbReference>
<evidence type="ECO:0000313" key="3">
    <source>
        <dbReference type="Proteomes" id="UP000215914"/>
    </source>
</evidence>
<dbReference type="AlphaFoldDB" id="A0A251RXA9"/>
<dbReference type="InParanoid" id="A0A251RXA9"/>
<sequence>MPLYFFFTLIKNLKVLHLSGTPIFTLTPNFISSLLIHQNHLLLIFLKKFNLSFHRSEFNLQKFNLSFHRSEFNFQTYSQLLKTVVSIV</sequence>
<reference evidence="1" key="3">
    <citation type="submission" date="2020-06" db="EMBL/GenBank/DDBJ databases">
        <title>Helianthus annuus Genome sequencing and assembly Release 2.</title>
        <authorList>
            <person name="Gouzy J."/>
            <person name="Langlade N."/>
            <person name="Munos S."/>
        </authorList>
    </citation>
    <scope>NUCLEOTIDE SEQUENCE</scope>
    <source>
        <tissue evidence="1">Leaves</tissue>
    </source>
</reference>
<dbReference type="Proteomes" id="UP000215914">
    <property type="component" value="Chromosome 16"/>
</dbReference>
<proteinExistence type="predicted"/>